<dbReference type="RefSeq" id="WP_116063834.1">
    <property type="nucleotide sequence ID" value="NZ_QRDZ01000027.1"/>
</dbReference>
<feature type="transmembrane region" description="Helical" evidence="7">
    <location>
        <begin position="14"/>
        <end position="37"/>
    </location>
</feature>
<dbReference type="Gene3D" id="1.20.1250.20">
    <property type="entry name" value="MFS general substrate transporter like domains"/>
    <property type="match status" value="1"/>
</dbReference>
<dbReference type="EMBL" id="QRDZ01000027">
    <property type="protein sequence ID" value="RED62919.1"/>
    <property type="molecule type" value="Genomic_DNA"/>
</dbReference>
<dbReference type="AlphaFoldDB" id="A0A3D9IN31"/>
<evidence type="ECO:0000256" key="1">
    <source>
        <dbReference type="ARBA" id="ARBA00004651"/>
    </source>
</evidence>
<evidence type="ECO:0000256" key="5">
    <source>
        <dbReference type="ARBA" id="ARBA00022989"/>
    </source>
</evidence>
<dbReference type="GO" id="GO:0005886">
    <property type="term" value="C:plasma membrane"/>
    <property type="evidence" value="ECO:0007669"/>
    <property type="project" value="UniProtKB-SubCell"/>
</dbReference>
<proteinExistence type="predicted"/>
<dbReference type="InterPro" id="IPR036259">
    <property type="entry name" value="MFS_trans_sf"/>
</dbReference>
<keyword evidence="3" id="KW-1003">Cell membrane</keyword>
<feature type="transmembrane region" description="Helical" evidence="7">
    <location>
        <begin position="43"/>
        <end position="61"/>
    </location>
</feature>
<dbReference type="CDD" id="cd06173">
    <property type="entry name" value="MFS_MefA_like"/>
    <property type="match status" value="1"/>
</dbReference>
<evidence type="ECO:0000313" key="9">
    <source>
        <dbReference type="Proteomes" id="UP000256977"/>
    </source>
</evidence>
<comment type="caution">
    <text evidence="8">The sequence shown here is derived from an EMBL/GenBank/DDBJ whole genome shotgun (WGS) entry which is preliminary data.</text>
</comment>
<organism evidence="8 9">
    <name type="scientific">Cohnella phaseoli</name>
    <dbReference type="NCBI Taxonomy" id="456490"/>
    <lineage>
        <taxon>Bacteria</taxon>
        <taxon>Bacillati</taxon>
        <taxon>Bacillota</taxon>
        <taxon>Bacilli</taxon>
        <taxon>Bacillales</taxon>
        <taxon>Paenibacillaceae</taxon>
        <taxon>Cohnella</taxon>
    </lineage>
</organism>
<protein>
    <submittedName>
        <fullName evidence="8">Putative MFS family arabinose efflux permease</fullName>
    </submittedName>
</protein>
<dbReference type="PANTHER" id="PTHR43266:SF2">
    <property type="entry name" value="MAJOR FACILITATOR SUPERFAMILY (MFS) PROFILE DOMAIN-CONTAINING PROTEIN"/>
    <property type="match status" value="1"/>
</dbReference>
<dbReference type="GO" id="GO:0022857">
    <property type="term" value="F:transmembrane transporter activity"/>
    <property type="evidence" value="ECO:0007669"/>
    <property type="project" value="InterPro"/>
</dbReference>
<evidence type="ECO:0000256" key="3">
    <source>
        <dbReference type="ARBA" id="ARBA00022475"/>
    </source>
</evidence>
<sequence length="417" mass="43918">MFLLRTNRTFAKMFAAYGLAAFGDYLDLIAVSIIMGFVWKVDAMTMALLPLAFAIPGIALSQTAGILADRWNKRNLLIAADLIRAALTIALIFAPNVWTLLGLIALRSSARVFHFPAQQSMTRSVVPADQLLQAASLNGAVFQLSKAFGPLIGATVAAAFSPAVCMGVNAICYTISALLLLSVPLQRGSAGTRQPESMRTAWRDGWLIVLRTRLLLTSISFALIGLAGIQLVDAQLATLLREVTPERPELIGWLVSSIGAGGLVGVVWLRRFKRLSSYGWPLGGGVTLIGCMFAAAGCFQPDTPLWFILLSSFAGGVGTGFTSVGMNYIVQKETPADAVGRVSGIMESLSGVLFVGAPLAGGALVQLCGVSPAFLFVGLAIGIVGISGIVLQRRLWSLPSPVAKSDTVLGQAPDLPG</sequence>
<keyword evidence="6 7" id="KW-0472">Membrane</keyword>
<dbReference type="Proteomes" id="UP000256977">
    <property type="component" value="Unassembled WGS sequence"/>
</dbReference>
<dbReference type="InterPro" id="IPR011701">
    <property type="entry name" value="MFS"/>
</dbReference>
<evidence type="ECO:0000256" key="2">
    <source>
        <dbReference type="ARBA" id="ARBA00022448"/>
    </source>
</evidence>
<dbReference type="Pfam" id="PF07690">
    <property type="entry name" value="MFS_1"/>
    <property type="match status" value="1"/>
</dbReference>
<evidence type="ECO:0000256" key="6">
    <source>
        <dbReference type="ARBA" id="ARBA00023136"/>
    </source>
</evidence>
<evidence type="ECO:0000256" key="7">
    <source>
        <dbReference type="SAM" id="Phobius"/>
    </source>
</evidence>
<feature type="transmembrane region" description="Helical" evidence="7">
    <location>
        <begin position="250"/>
        <end position="269"/>
    </location>
</feature>
<feature type="transmembrane region" description="Helical" evidence="7">
    <location>
        <begin position="278"/>
        <end position="299"/>
    </location>
</feature>
<gene>
    <name evidence="8" type="ORF">DFP98_12721</name>
</gene>
<keyword evidence="4 7" id="KW-0812">Transmembrane</keyword>
<dbReference type="OrthoDB" id="9775268at2"/>
<evidence type="ECO:0000313" key="8">
    <source>
        <dbReference type="EMBL" id="RED62919.1"/>
    </source>
</evidence>
<keyword evidence="9" id="KW-1185">Reference proteome</keyword>
<feature type="transmembrane region" description="Helical" evidence="7">
    <location>
        <begin position="305"/>
        <end position="330"/>
    </location>
</feature>
<keyword evidence="5 7" id="KW-1133">Transmembrane helix</keyword>
<feature type="transmembrane region" description="Helical" evidence="7">
    <location>
        <begin position="82"/>
        <end position="106"/>
    </location>
</feature>
<feature type="transmembrane region" description="Helical" evidence="7">
    <location>
        <begin position="206"/>
        <end position="230"/>
    </location>
</feature>
<accession>A0A3D9IN31</accession>
<name>A0A3D9IN31_9BACL</name>
<feature type="transmembrane region" description="Helical" evidence="7">
    <location>
        <begin position="373"/>
        <end position="391"/>
    </location>
</feature>
<evidence type="ECO:0000256" key="4">
    <source>
        <dbReference type="ARBA" id="ARBA00022692"/>
    </source>
</evidence>
<feature type="transmembrane region" description="Helical" evidence="7">
    <location>
        <begin position="152"/>
        <end position="185"/>
    </location>
</feature>
<keyword evidence="2" id="KW-0813">Transport</keyword>
<feature type="transmembrane region" description="Helical" evidence="7">
    <location>
        <begin position="342"/>
        <end position="367"/>
    </location>
</feature>
<reference evidence="8 9" key="1">
    <citation type="submission" date="2018-07" db="EMBL/GenBank/DDBJ databases">
        <title>Genomic Encyclopedia of Type Strains, Phase III (KMG-III): the genomes of soil and plant-associated and newly described type strains.</title>
        <authorList>
            <person name="Whitman W."/>
        </authorList>
    </citation>
    <scope>NUCLEOTIDE SEQUENCE [LARGE SCALE GENOMIC DNA]</scope>
    <source>
        <strain evidence="8 9">CECT 7287</strain>
    </source>
</reference>
<dbReference type="PANTHER" id="PTHR43266">
    <property type="entry name" value="MACROLIDE-EFFLUX PROTEIN"/>
    <property type="match status" value="1"/>
</dbReference>
<comment type="subcellular location">
    <subcellularLocation>
        <location evidence="1">Cell membrane</location>
        <topology evidence="1">Multi-pass membrane protein</topology>
    </subcellularLocation>
</comment>
<dbReference type="SUPFAM" id="SSF103473">
    <property type="entry name" value="MFS general substrate transporter"/>
    <property type="match status" value="1"/>
</dbReference>